<comment type="caution">
    <text evidence="1">The sequence shown here is derived from an EMBL/GenBank/DDBJ whole genome shotgun (WGS) entry which is preliminary data.</text>
</comment>
<reference evidence="1" key="1">
    <citation type="submission" date="2022-10" db="EMBL/GenBank/DDBJ databases">
        <authorList>
            <person name="Chen Y."/>
            <person name="Dougan E. K."/>
            <person name="Chan C."/>
            <person name="Rhodes N."/>
            <person name="Thang M."/>
        </authorList>
    </citation>
    <scope>NUCLEOTIDE SEQUENCE</scope>
</reference>
<organism evidence="1">
    <name type="scientific">Cladocopium goreaui</name>
    <dbReference type="NCBI Taxonomy" id="2562237"/>
    <lineage>
        <taxon>Eukaryota</taxon>
        <taxon>Sar</taxon>
        <taxon>Alveolata</taxon>
        <taxon>Dinophyceae</taxon>
        <taxon>Suessiales</taxon>
        <taxon>Symbiodiniaceae</taxon>
        <taxon>Cladocopium</taxon>
    </lineage>
</organism>
<accession>A0A9P1CDT1</accession>
<dbReference type="EMBL" id="CAMXCT020001347">
    <property type="protein sequence ID" value="CAL1142608.1"/>
    <property type="molecule type" value="Genomic_DNA"/>
</dbReference>
<keyword evidence="3" id="KW-1185">Reference proteome</keyword>
<evidence type="ECO:0000313" key="1">
    <source>
        <dbReference type="EMBL" id="CAI3989233.1"/>
    </source>
</evidence>
<dbReference type="EMBL" id="CAMXCT030001347">
    <property type="protein sequence ID" value="CAL4776545.1"/>
    <property type="molecule type" value="Genomic_DNA"/>
</dbReference>
<reference evidence="2" key="2">
    <citation type="submission" date="2024-04" db="EMBL/GenBank/DDBJ databases">
        <authorList>
            <person name="Chen Y."/>
            <person name="Shah S."/>
            <person name="Dougan E. K."/>
            <person name="Thang M."/>
            <person name="Chan C."/>
        </authorList>
    </citation>
    <scope>NUCLEOTIDE SEQUENCE [LARGE SCALE GENOMIC DNA]</scope>
</reference>
<dbReference type="OrthoDB" id="427354at2759"/>
<name>A0A9P1CDT1_9DINO</name>
<sequence length="123" mass="13744">MEEPGPRYVHLRRSSIGTVTIPPHIQENSSGEFNKQVWTGHPKVDRTLFIMDRQAEHRLRDVKSVGSQKNAPMLRGVACSKKNYGSRIGPEPFGDSFRAKYLNGVKKHPVATAPTSLMDTISD</sequence>
<evidence type="ECO:0000313" key="2">
    <source>
        <dbReference type="EMBL" id="CAL1142608.1"/>
    </source>
</evidence>
<dbReference type="AlphaFoldDB" id="A0A9P1CDT1"/>
<proteinExistence type="predicted"/>
<dbReference type="EMBL" id="CAMXCT010001347">
    <property type="protein sequence ID" value="CAI3989233.1"/>
    <property type="molecule type" value="Genomic_DNA"/>
</dbReference>
<gene>
    <name evidence="1" type="ORF">C1SCF055_LOCUS16323</name>
</gene>
<evidence type="ECO:0000313" key="3">
    <source>
        <dbReference type="Proteomes" id="UP001152797"/>
    </source>
</evidence>
<dbReference type="Proteomes" id="UP001152797">
    <property type="component" value="Unassembled WGS sequence"/>
</dbReference>
<protein>
    <submittedName>
        <fullName evidence="1">Uncharacterized protein</fullName>
    </submittedName>
</protein>